<proteinExistence type="predicted"/>
<reference evidence="1 2" key="1">
    <citation type="journal article" date="2019" name="Environ. Microbiol.">
        <title>At the nexus of three kingdoms: the genome of the mycorrhizal fungus Gigaspora margarita provides insights into plant, endobacterial and fungal interactions.</title>
        <authorList>
            <person name="Venice F."/>
            <person name="Ghignone S."/>
            <person name="Salvioli di Fossalunga A."/>
            <person name="Amselem J."/>
            <person name="Novero M."/>
            <person name="Xianan X."/>
            <person name="Sedzielewska Toro K."/>
            <person name="Morin E."/>
            <person name="Lipzen A."/>
            <person name="Grigoriev I.V."/>
            <person name="Henrissat B."/>
            <person name="Martin F.M."/>
            <person name="Bonfante P."/>
        </authorList>
    </citation>
    <scope>NUCLEOTIDE SEQUENCE [LARGE SCALE GENOMIC DNA]</scope>
    <source>
        <strain evidence="1 2">BEG34</strain>
    </source>
</reference>
<keyword evidence="2" id="KW-1185">Reference proteome</keyword>
<evidence type="ECO:0000313" key="1">
    <source>
        <dbReference type="EMBL" id="KAF0387094.1"/>
    </source>
</evidence>
<accession>A0A8H4A0N0</accession>
<gene>
    <name evidence="1" type="ORF">F8M41_011266</name>
</gene>
<dbReference type="EMBL" id="WTPW01002309">
    <property type="protein sequence ID" value="KAF0387094.1"/>
    <property type="molecule type" value="Genomic_DNA"/>
</dbReference>
<evidence type="ECO:0000313" key="2">
    <source>
        <dbReference type="Proteomes" id="UP000439903"/>
    </source>
</evidence>
<sequence>MQQRERTSNISSSLLRDNLSSKNVIQHKEQTTYTSSSSTRSNLPYNKQLLELNISPSLSDRNNSPEKVCLYLVQHSNIINLTLSMMEAGGQNSIVIQEKADKFNALPERDLETLQMHFKCHFFCTRIVNKHIINVLIRSLFKNLQTRASEHTTLQRWAFGYFRDYNMSLRKELRKLVPEFIRKYKLTETRQLAMQQITKYITENN</sequence>
<comment type="caution">
    <text evidence="1">The sequence shown here is derived from an EMBL/GenBank/DDBJ whole genome shotgun (WGS) entry which is preliminary data.</text>
</comment>
<dbReference type="OrthoDB" id="2409700at2759"/>
<organism evidence="1 2">
    <name type="scientific">Gigaspora margarita</name>
    <dbReference type="NCBI Taxonomy" id="4874"/>
    <lineage>
        <taxon>Eukaryota</taxon>
        <taxon>Fungi</taxon>
        <taxon>Fungi incertae sedis</taxon>
        <taxon>Mucoromycota</taxon>
        <taxon>Glomeromycotina</taxon>
        <taxon>Glomeromycetes</taxon>
        <taxon>Diversisporales</taxon>
        <taxon>Gigasporaceae</taxon>
        <taxon>Gigaspora</taxon>
    </lineage>
</organism>
<dbReference type="AlphaFoldDB" id="A0A8H4A0N0"/>
<protein>
    <submittedName>
        <fullName evidence="1">Uncharacterized protein</fullName>
    </submittedName>
</protein>
<name>A0A8H4A0N0_GIGMA</name>
<dbReference type="Proteomes" id="UP000439903">
    <property type="component" value="Unassembled WGS sequence"/>
</dbReference>